<evidence type="ECO:0000313" key="1">
    <source>
        <dbReference type="EMBL" id="MBX49597.1"/>
    </source>
</evidence>
<dbReference type="AlphaFoldDB" id="A0A2P2P4E5"/>
<reference evidence="1" key="1">
    <citation type="submission" date="2018-02" db="EMBL/GenBank/DDBJ databases">
        <title>Rhizophora mucronata_Transcriptome.</title>
        <authorList>
            <person name="Meera S.P."/>
            <person name="Sreeshan A."/>
            <person name="Augustine A."/>
        </authorList>
    </citation>
    <scope>NUCLEOTIDE SEQUENCE</scope>
    <source>
        <tissue evidence="1">Leaf</tissue>
    </source>
</reference>
<proteinExistence type="predicted"/>
<organism evidence="1">
    <name type="scientific">Rhizophora mucronata</name>
    <name type="common">Asiatic mangrove</name>
    <dbReference type="NCBI Taxonomy" id="61149"/>
    <lineage>
        <taxon>Eukaryota</taxon>
        <taxon>Viridiplantae</taxon>
        <taxon>Streptophyta</taxon>
        <taxon>Embryophyta</taxon>
        <taxon>Tracheophyta</taxon>
        <taxon>Spermatophyta</taxon>
        <taxon>Magnoliopsida</taxon>
        <taxon>eudicotyledons</taxon>
        <taxon>Gunneridae</taxon>
        <taxon>Pentapetalae</taxon>
        <taxon>rosids</taxon>
        <taxon>fabids</taxon>
        <taxon>Malpighiales</taxon>
        <taxon>Rhizophoraceae</taxon>
        <taxon>Rhizophora</taxon>
    </lineage>
</organism>
<accession>A0A2P2P4E5</accession>
<name>A0A2P2P4E5_RHIMU</name>
<sequence length="51" mass="6010">MNFVQHTHARACSLRALPMKTSHHVPLTTKEHLEKIRHITYLILTTDSKFR</sequence>
<protein>
    <submittedName>
        <fullName evidence="1">Uncharacterized protein</fullName>
    </submittedName>
</protein>
<dbReference type="EMBL" id="GGEC01069113">
    <property type="protein sequence ID" value="MBX49597.1"/>
    <property type="molecule type" value="Transcribed_RNA"/>
</dbReference>